<dbReference type="GO" id="GO:0006099">
    <property type="term" value="P:tricarboxylic acid cycle"/>
    <property type="evidence" value="ECO:0007669"/>
    <property type="project" value="InterPro"/>
</dbReference>
<gene>
    <name evidence="3" type="ORF">ASZ90_000519</name>
</gene>
<evidence type="ECO:0000313" key="3">
    <source>
        <dbReference type="EMBL" id="KUG29591.1"/>
    </source>
</evidence>
<comment type="similarity">
    <text evidence="1">Belongs to the citrate synthase family.</text>
</comment>
<name>A0A0W8G8W6_9ZZZZ</name>
<dbReference type="Gene3D" id="1.10.580.10">
    <property type="entry name" value="Citrate Synthase, domain 1"/>
    <property type="match status" value="1"/>
</dbReference>
<dbReference type="InterPro" id="IPR036969">
    <property type="entry name" value="Citrate_synthase_sf"/>
</dbReference>
<comment type="caution">
    <text evidence="3">The sequence shown here is derived from an EMBL/GenBank/DDBJ whole genome shotgun (WGS) entry which is preliminary data.</text>
</comment>
<dbReference type="EMBL" id="LNQE01000065">
    <property type="protein sequence ID" value="KUG29591.1"/>
    <property type="molecule type" value="Genomic_DNA"/>
</dbReference>
<proteinExistence type="inferred from homology"/>
<accession>A0A0W8G8W6</accession>
<dbReference type="GO" id="GO:0036440">
    <property type="term" value="F:citrate synthase activity"/>
    <property type="evidence" value="ECO:0007669"/>
    <property type="project" value="UniProtKB-EC"/>
</dbReference>
<dbReference type="PRINTS" id="PR00143">
    <property type="entry name" value="CITRTSNTHASE"/>
</dbReference>
<dbReference type="Gene3D" id="2.20.28.60">
    <property type="match status" value="1"/>
</dbReference>
<dbReference type="SUPFAM" id="SSF48256">
    <property type="entry name" value="Citrate synthase"/>
    <property type="match status" value="1"/>
</dbReference>
<evidence type="ECO:0000256" key="1">
    <source>
        <dbReference type="ARBA" id="ARBA00010566"/>
    </source>
</evidence>
<keyword evidence="2 3" id="KW-0808">Transferase</keyword>
<dbReference type="PANTHER" id="PTHR42871:SF1">
    <property type="entry name" value="CITRATE SYNTHASE"/>
    <property type="match status" value="1"/>
</dbReference>
<dbReference type="AlphaFoldDB" id="A0A0W8G8W6"/>
<reference evidence="3" key="1">
    <citation type="journal article" date="2015" name="Proc. Natl. Acad. Sci. U.S.A.">
        <title>Networks of energetic and metabolic interactions define dynamics in microbial communities.</title>
        <authorList>
            <person name="Embree M."/>
            <person name="Liu J.K."/>
            <person name="Al-Bassam M.M."/>
            <person name="Zengler K."/>
        </authorList>
    </citation>
    <scope>NUCLEOTIDE SEQUENCE</scope>
</reference>
<dbReference type="PANTHER" id="PTHR42871">
    <property type="entry name" value="CITRATE SYNTHASE"/>
    <property type="match status" value="1"/>
</dbReference>
<dbReference type="InterPro" id="IPR002020">
    <property type="entry name" value="Citrate_synthase"/>
</dbReference>
<sequence>MLADGEGSPGEWTRCPAWHRIFVVFTPCPQDAPIMNEPSATLAYDGKTVELPLVRSTEGDCGIDVTSLRAKTGWITFDPGFANTGACKSGITHIDGERGLLRYRGYPLEQLAERASFVETAMLLMFGELPARDELAEFRGMLRDQELLHEGLLKHLDGFPPLGQPMAILSAMINALGSYYPELLNIRTDAEYRLAAAKIMSKVRTIAAFSFRTADGLPLMYPNPHMDYCRNFLHMMFSVPFRLYEPPAPIVRALSLFFIAHADHGLDTSCATVRMVGSSQANLFASISAAICALWGRLHGGAGVGVVEMFEEIRDGRNTATNLLEEVKAGRRRLMGFGQRVYKCYDPRALLIRKAYENLLSAGMARRDPLYDIALEIEGLTQNDGFFLERRLFPNVNFYSGLLLRAINIPVPMFPVMIAIGNMPGFIAHWHEEWKDTEMKIHRPRQVYTGKNQRDYTPMDKR</sequence>
<dbReference type="Gene3D" id="1.10.230.10">
    <property type="entry name" value="Cytochrome P450-Terp, domain 2"/>
    <property type="match status" value="1"/>
</dbReference>
<organism evidence="3">
    <name type="scientific">hydrocarbon metagenome</name>
    <dbReference type="NCBI Taxonomy" id="938273"/>
    <lineage>
        <taxon>unclassified sequences</taxon>
        <taxon>metagenomes</taxon>
        <taxon>ecological metagenomes</taxon>
    </lineage>
</organism>
<dbReference type="InterPro" id="IPR016143">
    <property type="entry name" value="Citrate_synth-like_sm_a-sub"/>
</dbReference>
<dbReference type="Pfam" id="PF00285">
    <property type="entry name" value="Citrate_synt"/>
    <property type="match status" value="1"/>
</dbReference>
<evidence type="ECO:0000256" key="2">
    <source>
        <dbReference type="ARBA" id="ARBA00022679"/>
    </source>
</evidence>
<dbReference type="PIRSF" id="PIRSF001369">
    <property type="entry name" value="Citrate_synth"/>
    <property type="match status" value="1"/>
</dbReference>
<protein>
    <submittedName>
        <fullName evidence="3">Citrate synthase (Si)</fullName>
        <ecNumber evidence="3">2.3.3.1</ecNumber>
    </submittedName>
</protein>
<dbReference type="InterPro" id="IPR024176">
    <property type="entry name" value="Citrate_synthase_bac-typ"/>
</dbReference>
<dbReference type="InterPro" id="IPR016142">
    <property type="entry name" value="Citrate_synth-like_lrg_a-sub"/>
</dbReference>
<dbReference type="EC" id="2.3.3.1" evidence="3"/>
<keyword evidence="3" id="KW-0012">Acyltransferase</keyword>